<protein>
    <submittedName>
        <fullName evidence="2">Uncharacterized protein</fullName>
    </submittedName>
</protein>
<dbReference type="EMBL" id="LAZR01005486">
    <property type="protein sequence ID" value="KKM99536.1"/>
    <property type="molecule type" value="Genomic_DNA"/>
</dbReference>
<proteinExistence type="predicted"/>
<evidence type="ECO:0000313" key="2">
    <source>
        <dbReference type="EMBL" id="KKM99536.1"/>
    </source>
</evidence>
<sequence>IMPFRQNRDRKLLKKKRRTGEPSPAFDDLLVYSGLGEFGGGYGKARGSYTEKLRRSLWSWMEETYGNPMHPLTFEYRLYRRKRINVVGTYPFIKHEPAYGNGKKGFVLILTVESIDGIPYRGLGRRAYFAWDRIIGKEMFLALPEGKLSLEGGE</sequence>
<accession>A0A0F9MJT8</accession>
<feature type="non-terminal residue" evidence="2">
    <location>
        <position position="1"/>
    </location>
</feature>
<organism evidence="2">
    <name type="scientific">marine sediment metagenome</name>
    <dbReference type="NCBI Taxonomy" id="412755"/>
    <lineage>
        <taxon>unclassified sequences</taxon>
        <taxon>metagenomes</taxon>
        <taxon>ecological metagenomes</taxon>
    </lineage>
</organism>
<feature type="region of interest" description="Disordered" evidence="1">
    <location>
        <begin position="1"/>
        <end position="21"/>
    </location>
</feature>
<reference evidence="2" key="1">
    <citation type="journal article" date="2015" name="Nature">
        <title>Complex archaea that bridge the gap between prokaryotes and eukaryotes.</title>
        <authorList>
            <person name="Spang A."/>
            <person name="Saw J.H."/>
            <person name="Jorgensen S.L."/>
            <person name="Zaremba-Niedzwiedzka K."/>
            <person name="Martijn J."/>
            <person name="Lind A.E."/>
            <person name="van Eijk R."/>
            <person name="Schleper C."/>
            <person name="Guy L."/>
            <person name="Ettema T.J."/>
        </authorList>
    </citation>
    <scope>NUCLEOTIDE SEQUENCE</scope>
</reference>
<dbReference type="AlphaFoldDB" id="A0A0F9MJT8"/>
<feature type="compositionally biased region" description="Basic and acidic residues" evidence="1">
    <location>
        <begin position="1"/>
        <end position="10"/>
    </location>
</feature>
<comment type="caution">
    <text evidence="2">The sequence shown here is derived from an EMBL/GenBank/DDBJ whole genome shotgun (WGS) entry which is preliminary data.</text>
</comment>
<gene>
    <name evidence="2" type="ORF">LCGC14_1147000</name>
</gene>
<evidence type="ECO:0000256" key="1">
    <source>
        <dbReference type="SAM" id="MobiDB-lite"/>
    </source>
</evidence>
<name>A0A0F9MJT8_9ZZZZ</name>